<feature type="transmembrane region" description="Helical" evidence="1">
    <location>
        <begin position="114"/>
        <end position="133"/>
    </location>
</feature>
<dbReference type="AlphaFoldDB" id="A0A0G0X6K6"/>
<feature type="transmembrane region" description="Helical" evidence="1">
    <location>
        <begin position="42"/>
        <end position="73"/>
    </location>
</feature>
<gene>
    <name evidence="2" type="ORF">UU29_C0007G0142</name>
</gene>
<feature type="transmembrane region" description="Helical" evidence="1">
    <location>
        <begin position="85"/>
        <end position="102"/>
    </location>
</feature>
<accession>A0A0G0X6K6</accession>
<evidence type="ECO:0000313" key="3">
    <source>
        <dbReference type="Proteomes" id="UP000034601"/>
    </source>
</evidence>
<evidence type="ECO:0000313" key="2">
    <source>
        <dbReference type="EMBL" id="KKR83272.1"/>
    </source>
</evidence>
<evidence type="ECO:0000256" key="1">
    <source>
        <dbReference type="SAM" id="Phobius"/>
    </source>
</evidence>
<keyword evidence="1" id="KW-0472">Membrane</keyword>
<sequence length="149" mass="17160">MMAVTLVLLFLTFLQATLWPVSLVLLVLINRSFLVDDRKNFWLAFIFGLLLSLLLGLPLGSLSLVYLLVVTLVTVFKKIQPTSPWLIVLPIAFILLILERLIESWWFDSSFNPWLLIIETLLILPIYLSVLFYEERLTAKGDLRLKIGK</sequence>
<organism evidence="2 3">
    <name type="scientific">Candidatus Daviesbacteria bacterium GW2011_GWA2_40_9</name>
    <dbReference type="NCBI Taxonomy" id="1618424"/>
    <lineage>
        <taxon>Bacteria</taxon>
        <taxon>Candidatus Daviesiibacteriota</taxon>
    </lineage>
</organism>
<proteinExistence type="predicted"/>
<protein>
    <recommendedName>
        <fullName evidence="4">Rod shape-determining protein MreD</fullName>
    </recommendedName>
</protein>
<keyword evidence="1" id="KW-1133">Transmembrane helix</keyword>
<evidence type="ECO:0008006" key="4">
    <source>
        <dbReference type="Google" id="ProtNLM"/>
    </source>
</evidence>
<dbReference type="EMBL" id="LCAB01000007">
    <property type="protein sequence ID" value="KKR83272.1"/>
    <property type="molecule type" value="Genomic_DNA"/>
</dbReference>
<keyword evidence="1" id="KW-0812">Transmembrane</keyword>
<comment type="caution">
    <text evidence="2">The sequence shown here is derived from an EMBL/GenBank/DDBJ whole genome shotgun (WGS) entry which is preliminary data.</text>
</comment>
<reference evidence="2 3" key="1">
    <citation type="journal article" date="2015" name="Nature">
        <title>rRNA introns, odd ribosomes, and small enigmatic genomes across a large radiation of phyla.</title>
        <authorList>
            <person name="Brown C.T."/>
            <person name="Hug L.A."/>
            <person name="Thomas B.C."/>
            <person name="Sharon I."/>
            <person name="Castelle C.J."/>
            <person name="Singh A."/>
            <person name="Wilkins M.J."/>
            <person name="Williams K.H."/>
            <person name="Banfield J.F."/>
        </authorList>
    </citation>
    <scope>NUCLEOTIDE SEQUENCE [LARGE SCALE GENOMIC DNA]</scope>
</reference>
<dbReference type="Proteomes" id="UP000034601">
    <property type="component" value="Unassembled WGS sequence"/>
</dbReference>
<name>A0A0G0X6K6_9BACT</name>